<organism evidence="1 2">
    <name type="scientific">Candidatus Accumulibacter adjunctus</name>
    <dbReference type="NCBI Taxonomy" id="1454001"/>
    <lineage>
        <taxon>Bacteria</taxon>
        <taxon>Pseudomonadati</taxon>
        <taxon>Pseudomonadota</taxon>
        <taxon>Betaproteobacteria</taxon>
        <taxon>Candidatus Accumulibacter</taxon>
    </lineage>
</organism>
<dbReference type="Pfam" id="PF04364">
    <property type="entry name" value="DNA_pol3_chi"/>
    <property type="match status" value="1"/>
</dbReference>
<dbReference type="EMBL" id="JFAX01000006">
    <property type="protein sequence ID" value="EXI68234.1"/>
    <property type="molecule type" value="Genomic_DNA"/>
</dbReference>
<evidence type="ECO:0000313" key="1">
    <source>
        <dbReference type="EMBL" id="EXI68234.1"/>
    </source>
</evidence>
<dbReference type="GO" id="GO:0006260">
    <property type="term" value="P:DNA replication"/>
    <property type="evidence" value="ECO:0007669"/>
    <property type="project" value="InterPro"/>
</dbReference>
<keyword evidence="2" id="KW-1185">Reference proteome</keyword>
<dbReference type="Proteomes" id="UP000020218">
    <property type="component" value="Unassembled WGS sequence"/>
</dbReference>
<evidence type="ECO:0000313" key="2">
    <source>
        <dbReference type="Proteomes" id="UP000020218"/>
    </source>
</evidence>
<dbReference type="GO" id="GO:0003887">
    <property type="term" value="F:DNA-directed DNA polymerase activity"/>
    <property type="evidence" value="ECO:0007669"/>
    <property type="project" value="InterPro"/>
</dbReference>
<reference evidence="1" key="1">
    <citation type="submission" date="2014-02" db="EMBL/GenBank/DDBJ databases">
        <title>Expanding our view of genomic diversity in Candidatus Accumulibacter clades.</title>
        <authorList>
            <person name="Skennerton C.T."/>
            <person name="Barr J.J."/>
            <person name="Slater F.R."/>
            <person name="Bond P.L."/>
            <person name="Tyson G.W."/>
        </authorList>
    </citation>
    <scope>NUCLEOTIDE SEQUENCE [LARGE SCALE GENOMIC DNA]</scope>
</reference>
<dbReference type="PANTHER" id="PTHR38767:SF1">
    <property type="entry name" value="DNA POLYMERASE III SUBUNIT CHI"/>
    <property type="match status" value="1"/>
</dbReference>
<dbReference type="PATRIC" id="fig|1454001.3.peg.1505"/>
<dbReference type="STRING" id="1454001.AW08_01452"/>
<protein>
    <submittedName>
        <fullName evidence="1">DNA polymerase III subunit chi</fullName>
    </submittedName>
</protein>
<proteinExistence type="predicted"/>
<dbReference type="GO" id="GO:0003677">
    <property type="term" value="F:DNA binding"/>
    <property type="evidence" value="ECO:0007669"/>
    <property type="project" value="InterPro"/>
</dbReference>
<sequence length="141" mass="15722">MTRIFFYHNAADRVATAASLIARAVGQKKSLLVYAPDTAVAAALDRHLWLHPPTGFVPHVASDSPLAGETPVVIADRLDVIDRDERLFNLAPEVPPGFSRFDSLIEIVGQGDEERLAGRQRARFYRDRGYDIQYFDQAGRV</sequence>
<comment type="caution">
    <text evidence="1">The sequence shown here is derived from an EMBL/GenBank/DDBJ whole genome shotgun (WGS) entry which is preliminary data.</text>
</comment>
<gene>
    <name evidence="1" type="ORF">AW08_01452</name>
</gene>
<dbReference type="PANTHER" id="PTHR38767">
    <property type="entry name" value="DNA POLYMERASE III SUBUNIT CHI"/>
    <property type="match status" value="1"/>
</dbReference>
<name>A0A011PPJ2_9PROT</name>
<dbReference type="InterPro" id="IPR036768">
    <property type="entry name" value="PolIII_chi_sf"/>
</dbReference>
<dbReference type="GO" id="GO:0032298">
    <property type="term" value="P:positive regulation of DNA-templated DNA replication initiation"/>
    <property type="evidence" value="ECO:0007669"/>
    <property type="project" value="TreeGrafter"/>
</dbReference>
<dbReference type="InterPro" id="IPR007459">
    <property type="entry name" value="DNA_pol3_chi"/>
</dbReference>
<dbReference type="SUPFAM" id="SSF102400">
    <property type="entry name" value="DNA polymerase III chi subunit"/>
    <property type="match status" value="1"/>
</dbReference>
<accession>A0A011PPJ2</accession>
<dbReference type="Gene3D" id="3.40.50.10110">
    <property type="entry name" value="DNA polymerase III subunit chi"/>
    <property type="match status" value="1"/>
</dbReference>
<dbReference type="AlphaFoldDB" id="A0A011PPJ2"/>